<comment type="caution">
    <text evidence="3">The sequence shown here is derived from an EMBL/GenBank/DDBJ whole genome shotgun (WGS) entry which is preliminary data.</text>
</comment>
<dbReference type="InterPro" id="IPR050789">
    <property type="entry name" value="Diverse_Enzym_Activities"/>
</dbReference>
<dbReference type="EMBL" id="JACHGG010000002">
    <property type="protein sequence ID" value="MBB6058654.1"/>
    <property type="molecule type" value="Genomic_DNA"/>
</dbReference>
<dbReference type="InterPro" id="IPR012338">
    <property type="entry name" value="Beta-lactam/transpept-like"/>
</dbReference>
<accession>A0A7W9T188</accession>
<dbReference type="Pfam" id="PF00144">
    <property type="entry name" value="Beta-lactamase"/>
    <property type="match status" value="1"/>
</dbReference>
<sequence>MKKILPLLFLLYSVAAVAQQHQQELSALLEKEQVPGMQLVYTRKGETIRYSLGLAKAGTAQAVTAATTFQAASLGKVVLAYTALRLHDQGRLNLDKPLATYYAEPRLRTQPRAATITARMVLTHTSGLPNWAENPLEASWKSSDLKLKYTPDSC</sequence>
<dbReference type="PANTHER" id="PTHR43283">
    <property type="entry name" value="BETA-LACTAMASE-RELATED"/>
    <property type="match status" value="1"/>
</dbReference>
<dbReference type="SUPFAM" id="SSF56601">
    <property type="entry name" value="beta-lactamase/transpeptidase-like"/>
    <property type="match status" value="1"/>
</dbReference>
<organism evidence="3 4">
    <name type="scientific">Hymenobacter luteus</name>
    <dbReference type="NCBI Taxonomy" id="1411122"/>
    <lineage>
        <taxon>Bacteria</taxon>
        <taxon>Pseudomonadati</taxon>
        <taxon>Bacteroidota</taxon>
        <taxon>Cytophagia</taxon>
        <taxon>Cytophagales</taxon>
        <taxon>Hymenobacteraceae</taxon>
        <taxon>Hymenobacter</taxon>
    </lineage>
</organism>
<dbReference type="InterPro" id="IPR001466">
    <property type="entry name" value="Beta-lactam-related"/>
</dbReference>
<evidence type="ECO:0000313" key="4">
    <source>
        <dbReference type="Proteomes" id="UP000532746"/>
    </source>
</evidence>
<protein>
    <submittedName>
        <fullName evidence="3">CubicO group peptidase (Beta-lactamase class C family)</fullName>
    </submittedName>
</protein>
<gene>
    <name evidence="3" type="ORF">HNQ93_001500</name>
</gene>
<feature type="signal peptide" evidence="1">
    <location>
        <begin position="1"/>
        <end position="18"/>
    </location>
</feature>
<feature type="chain" id="PRO_5031245538" evidence="1">
    <location>
        <begin position="19"/>
        <end position="154"/>
    </location>
</feature>
<proteinExistence type="predicted"/>
<evidence type="ECO:0000256" key="1">
    <source>
        <dbReference type="SAM" id="SignalP"/>
    </source>
</evidence>
<evidence type="ECO:0000259" key="2">
    <source>
        <dbReference type="Pfam" id="PF00144"/>
    </source>
</evidence>
<dbReference type="Gene3D" id="3.40.710.10">
    <property type="entry name" value="DD-peptidase/beta-lactamase superfamily"/>
    <property type="match status" value="1"/>
</dbReference>
<reference evidence="3 4" key="1">
    <citation type="submission" date="2020-08" db="EMBL/GenBank/DDBJ databases">
        <title>Genomic Encyclopedia of Type Strains, Phase IV (KMG-IV): sequencing the most valuable type-strain genomes for metagenomic binning, comparative biology and taxonomic classification.</title>
        <authorList>
            <person name="Goeker M."/>
        </authorList>
    </citation>
    <scope>NUCLEOTIDE SEQUENCE [LARGE SCALE GENOMIC DNA]</scope>
    <source>
        <strain evidence="3 4">DSM 26718</strain>
    </source>
</reference>
<dbReference type="AlphaFoldDB" id="A0A7W9T188"/>
<dbReference type="Proteomes" id="UP000532746">
    <property type="component" value="Unassembled WGS sequence"/>
</dbReference>
<name>A0A7W9T188_9BACT</name>
<dbReference type="PANTHER" id="PTHR43283:SF18">
    <property type="match status" value="1"/>
</dbReference>
<feature type="domain" description="Beta-lactamase-related" evidence="2">
    <location>
        <begin position="24"/>
        <end position="136"/>
    </location>
</feature>
<evidence type="ECO:0000313" key="3">
    <source>
        <dbReference type="EMBL" id="MBB6058654.1"/>
    </source>
</evidence>
<keyword evidence="1" id="KW-0732">Signal</keyword>
<keyword evidence="4" id="KW-1185">Reference proteome</keyword>